<evidence type="ECO:0000256" key="1">
    <source>
        <dbReference type="SAM" id="MobiDB-lite"/>
    </source>
</evidence>
<protein>
    <submittedName>
        <fullName evidence="2">Uncharacterized protein</fullName>
    </submittedName>
</protein>
<reference evidence="2 3" key="1">
    <citation type="submission" date="2024-02" db="EMBL/GenBank/DDBJ databases">
        <title>High-quality chromosome-scale genome assembly of Pensacola bahiagrass (Paspalum notatum Flugge var. saurae).</title>
        <authorList>
            <person name="Vega J.M."/>
            <person name="Podio M."/>
            <person name="Orjuela J."/>
            <person name="Siena L.A."/>
            <person name="Pessino S.C."/>
            <person name="Combes M.C."/>
            <person name="Mariac C."/>
            <person name="Albertini E."/>
            <person name="Pupilli F."/>
            <person name="Ortiz J.P.A."/>
            <person name="Leblanc O."/>
        </authorList>
    </citation>
    <scope>NUCLEOTIDE SEQUENCE [LARGE SCALE GENOMIC DNA]</scope>
    <source>
        <strain evidence="2">R1</strain>
        <tissue evidence="2">Leaf</tissue>
    </source>
</reference>
<feature type="region of interest" description="Disordered" evidence="1">
    <location>
        <begin position="160"/>
        <end position="183"/>
    </location>
</feature>
<organism evidence="2 3">
    <name type="scientific">Paspalum notatum var. saurae</name>
    <dbReference type="NCBI Taxonomy" id="547442"/>
    <lineage>
        <taxon>Eukaryota</taxon>
        <taxon>Viridiplantae</taxon>
        <taxon>Streptophyta</taxon>
        <taxon>Embryophyta</taxon>
        <taxon>Tracheophyta</taxon>
        <taxon>Spermatophyta</taxon>
        <taxon>Magnoliopsida</taxon>
        <taxon>Liliopsida</taxon>
        <taxon>Poales</taxon>
        <taxon>Poaceae</taxon>
        <taxon>PACMAD clade</taxon>
        <taxon>Panicoideae</taxon>
        <taxon>Andropogonodae</taxon>
        <taxon>Paspaleae</taxon>
        <taxon>Paspalinae</taxon>
        <taxon>Paspalum</taxon>
    </lineage>
</organism>
<dbReference type="AlphaFoldDB" id="A0AAQ3X327"/>
<dbReference type="EMBL" id="CP144751">
    <property type="protein sequence ID" value="WVZ83727.1"/>
    <property type="molecule type" value="Genomic_DNA"/>
</dbReference>
<keyword evidence="3" id="KW-1185">Reference proteome</keyword>
<accession>A0AAQ3X327</accession>
<sequence>MSIRKAWHEIFNRSSAAPLRRYCAGAARGTRRTPSTADSTADYTADKSNKEDPYCYTVGQFGRIALERSSFVPLRDFVKSFPPFEPVPPDRLISQPDPTQPLFISEMAKDWMRSGFVAIHFGIKLGLPIKAALVEGNVGVIQGLNVIAFLKLDLSTKEPTDPPSNCSGNQPSNSSGNHPSNSSRNQPFALFAHLLLSTIEAENDAQYMTMLPEGFKVLMKCAAVKNVDPCIIIYSPVFMKLHELYALFVEAYRIIRKEMPAQEDAVNAHSLLQLIANKLHPVRLQKFQTDTMIRCWLGSHGKTNAPTKSYKDAAGNTILKYPVEALVLDVHRHCMVRIVEKTTLIYIQKLPPSNRANLAAKPVGWHDGVHLMLHSCPELAHHIVEVFSGNVTDWIRLDLETRFPLPSVFFMPSCDQQSK</sequence>
<evidence type="ECO:0000313" key="2">
    <source>
        <dbReference type="EMBL" id="WVZ83727.1"/>
    </source>
</evidence>
<name>A0AAQ3X327_PASNO</name>
<gene>
    <name evidence="2" type="ORF">U9M48_030847</name>
</gene>
<feature type="compositionally biased region" description="Low complexity" evidence="1">
    <location>
        <begin position="163"/>
        <end position="183"/>
    </location>
</feature>
<dbReference type="Proteomes" id="UP001341281">
    <property type="component" value="Chromosome 07"/>
</dbReference>
<proteinExistence type="predicted"/>
<evidence type="ECO:0000313" key="3">
    <source>
        <dbReference type="Proteomes" id="UP001341281"/>
    </source>
</evidence>